<dbReference type="Proteomes" id="UP000183924">
    <property type="component" value="Unassembled WGS sequence"/>
</dbReference>
<dbReference type="NCBIfam" id="TIGR00174">
    <property type="entry name" value="miaA"/>
    <property type="match status" value="1"/>
</dbReference>
<dbReference type="Pfam" id="PF01715">
    <property type="entry name" value="IPPT"/>
    <property type="match status" value="1"/>
</dbReference>
<dbReference type="Gene3D" id="3.40.50.300">
    <property type="entry name" value="P-loop containing nucleotide triphosphate hydrolases"/>
    <property type="match status" value="1"/>
</dbReference>
<dbReference type="InterPro" id="IPR027417">
    <property type="entry name" value="P-loop_NTPase"/>
</dbReference>
<name>A0A1J8P9A9_9COXI</name>
<keyword evidence="15" id="KW-1185">Reference proteome</keyword>
<evidence type="ECO:0000256" key="2">
    <source>
        <dbReference type="ARBA" id="ARBA00003213"/>
    </source>
</evidence>
<gene>
    <name evidence="10" type="primary">miaA</name>
    <name evidence="14" type="ORF">A1D18_01630</name>
</gene>
<sequence length="302" mass="34148">MGPTASGKTSLAIDLLSYLDFEIISVDSAMIYRGMDIGTAKPSALILKQAPHRLIDTHDPSEIYSAAEFRSDAISAIENILNKGRIPLLVGGTMLYFHVLQQGIATLPPANFLIREQLKKDLKNLGLKKLHERLSAIDPIAARRIHPNDPQRILRALEVALASGKTLTELQLTPTLSPLPYLFINIALLPDDRSRLHKTIATRFKTMLDRGFIEEVEKLFKRGDLHANLPAIRTVGYRQIWNYLLNTISTTEMQDRSIIATRQLAKRQITWLRSWPKLNSFASNNKENEKKIIELIKINLNK</sequence>
<feature type="region of interest" description="Interaction with substrate tRNA" evidence="10">
    <location>
        <begin position="27"/>
        <end position="30"/>
    </location>
</feature>
<feature type="region of interest" description="Interaction with substrate tRNA" evidence="10">
    <location>
        <begin position="151"/>
        <end position="155"/>
    </location>
</feature>
<comment type="caution">
    <text evidence="14">The sequence shown here is derived from an EMBL/GenBank/DDBJ whole genome shotgun (WGS) entry which is preliminary data.</text>
</comment>
<evidence type="ECO:0000256" key="5">
    <source>
        <dbReference type="ARBA" id="ARBA00022694"/>
    </source>
</evidence>
<dbReference type="Gene3D" id="1.10.20.140">
    <property type="match status" value="1"/>
</dbReference>
<reference evidence="14 15" key="1">
    <citation type="submission" date="2016-03" db="EMBL/GenBank/DDBJ databases">
        <title>Comparative genomics of Rickettsiella.</title>
        <authorList>
            <person name="Chandler C."/>
            <person name="Wang Y."/>
        </authorList>
    </citation>
    <scope>NUCLEOTIDE SEQUENCE [LARGE SCALE GENOMIC DNA]</scope>
    <source>
        <strain evidence="14 15">RCFS May 2013</strain>
    </source>
</reference>
<dbReference type="PANTHER" id="PTHR11088">
    <property type="entry name" value="TRNA DIMETHYLALLYLTRANSFERASE"/>
    <property type="match status" value="1"/>
</dbReference>
<keyword evidence="7 10" id="KW-0067">ATP-binding</keyword>
<dbReference type="GO" id="GO:0006400">
    <property type="term" value="P:tRNA modification"/>
    <property type="evidence" value="ECO:0007669"/>
    <property type="project" value="TreeGrafter"/>
</dbReference>
<keyword evidence="4 10" id="KW-0808">Transferase</keyword>
<keyword evidence="6 10" id="KW-0547">Nucleotide-binding</keyword>
<evidence type="ECO:0000256" key="7">
    <source>
        <dbReference type="ARBA" id="ARBA00022840"/>
    </source>
</evidence>
<dbReference type="PANTHER" id="PTHR11088:SF60">
    <property type="entry name" value="TRNA DIMETHYLALLYLTRANSFERASE"/>
    <property type="match status" value="1"/>
</dbReference>
<comment type="catalytic activity">
    <reaction evidence="9 10 11">
        <text>adenosine(37) in tRNA + dimethylallyl diphosphate = N(6)-dimethylallyladenosine(37) in tRNA + diphosphate</text>
        <dbReference type="Rhea" id="RHEA:26482"/>
        <dbReference type="Rhea" id="RHEA-COMP:10162"/>
        <dbReference type="Rhea" id="RHEA-COMP:10375"/>
        <dbReference type="ChEBI" id="CHEBI:33019"/>
        <dbReference type="ChEBI" id="CHEBI:57623"/>
        <dbReference type="ChEBI" id="CHEBI:74411"/>
        <dbReference type="ChEBI" id="CHEBI:74415"/>
        <dbReference type="EC" id="2.5.1.75"/>
    </reaction>
</comment>
<dbReference type="FunFam" id="1.10.20.140:FF:000001">
    <property type="entry name" value="tRNA dimethylallyltransferase"/>
    <property type="match status" value="1"/>
</dbReference>
<feature type="region of interest" description="Interaction with substrate tRNA" evidence="10">
    <location>
        <begin position="266"/>
        <end position="273"/>
    </location>
</feature>
<dbReference type="RefSeq" id="WP_216095011.1">
    <property type="nucleotide sequence ID" value="NZ_LUKY01000030.1"/>
</dbReference>
<comment type="caution">
    <text evidence="10">Lacks conserved residue(s) required for the propagation of feature annotation.</text>
</comment>
<dbReference type="HAMAP" id="MF_00185">
    <property type="entry name" value="IPP_trans"/>
    <property type="match status" value="1"/>
</dbReference>
<dbReference type="STRING" id="1225476.A1D18_01630"/>
<comment type="subunit">
    <text evidence="10">Monomer.</text>
</comment>
<evidence type="ECO:0000256" key="10">
    <source>
        <dbReference type="HAMAP-Rule" id="MF_00185"/>
    </source>
</evidence>
<evidence type="ECO:0000256" key="12">
    <source>
        <dbReference type="RuleBase" id="RU003784"/>
    </source>
</evidence>
<accession>A0A1J8P9A9</accession>
<evidence type="ECO:0000313" key="15">
    <source>
        <dbReference type="Proteomes" id="UP000183924"/>
    </source>
</evidence>
<feature type="binding site" evidence="10">
    <location>
        <begin position="4"/>
        <end position="9"/>
    </location>
    <ligand>
        <name>substrate</name>
    </ligand>
</feature>
<dbReference type="AlphaFoldDB" id="A0A1J8P9A9"/>
<dbReference type="SUPFAM" id="SSF52540">
    <property type="entry name" value="P-loop containing nucleoside triphosphate hydrolases"/>
    <property type="match status" value="1"/>
</dbReference>
<evidence type="ECO:0000256" key="3">
    <source>
        <dbReference type="ARBA" id="ARBA00005842"/>
    </source>
</evidence>
<evidence type="ECO:0000256" key="6">
    <source>
        <dbReference type="ARBA" id="ARBA00022741"/>
    </source>
</evidence>
<evidence type="ECO:0000256" key="1">
    <source>
        <dbReference type="ARBA" id="ARBA00001946"/>
    </source>
</evidence>
<organism evidence="14 15">
    <name type="scientific">Candidatus Rickettsiella isopodorum</name>
    <dbReference type="NCBI Taxonomy" id="1225476"/>
    <lineage>
        <taxon>Bacteria</taxon>
        <taxon>Pseudomonadati</taxon>
        <taxon>Pseudomonadota</taxon>
        <taxon>Gammaproteobacteria</taxon>
        <taxon>Legionellales</taxon>
        <taxon>Coxiellaceae</taxon>
        <taxon>Rickettsiella</taxon>
    </lineage>
</organism>
<evidence type="ECO:0000256" key="8">
    <source>
        <dbReference type="ARBA" id="ARBA00022842"/>
    </source>
</evidence>
<evidence type="ECO:0000313" key="14">
    <source>
        <dbReference type="EMBL" id="OIZ95611.1"/>
    </source>
</evidence>
<protein>
    <recommendedName>
        <fullName evidence="10">tRNA dimethylallyltransferase</fullName>
        <ecNumber evidence="10">2.5.1.75</ecNumber>
    </recommendedName>
    <alternativeName>
        <fullName evidence="10">Dimethylallyl diphosphate:tRNA dimethylallyltransferase</fullName>
        <shortName evidence="10">DMAPP:tRNA dimethylallyltransferase</shortName>
        <shortName evidence="10">DMATase</shortName>
    </alternativeName>
    <alternativeName>
        <fullName evidence="10">Isopentenyl-diphosphate:tRNA isopentenyltransferase</fullName>
        <shortName evidence="10">IPP transferase</shortName>
        <shortName evidence="10">IPPT</shortName>
        <shortName evidence="10">IPTase</shortName>
    </alternativeName>
</protein>
<feature type="binding site" evidence="10">
    <location>
        <begin position="2"/>
        <end position="9"/>
    </location>
    <ligand>
        <name>ATP</name>
        <dbReference type="ChEBI" id="CHEBI:30616"/>
    </ligand>
</feature>
<dbReference type="InterPro" id="IPR018022">
    <property type="entry name" value="IPT"/>
</dbReference>
<dbReference type="EMBL" id="LUKY01000030">
    <property type="protein sequence ID" value="OIZ95611.1"/>
    <property type="molecule type" value="Genomic_DNA"/>
</dbReference>
<proteinExistence type="inferred from homology"/>
<dbReference type="InterPro" id="IPR039657">
    <property type="entry name" value="Dimethylallyltransferase"/>
</dbReference>
<keyword evidence="5 10" id="KW-0819">tRNA processing</keyword>
<dbReference type="GO" id="GO:0052381">
    <property type="term" value="F:tRNA dimethylallyltransferase activity"/>
    <property type="evidence" value="ECO:0007669"/>
    <property type="project" value="UniProtKB-UniRule"/>
</dbReference>
<evidence type="ECO:0000256" key="4">
    <source>
        <dbReference type="ARBA" id="ARBA00022679"/>
    </source>
</evidence>
<evidence type="ECO:0000256" key="11">
    <source>
        <dbReference type="RuleBase" id="RU003783"/>
    </source>
</evidence>
<evidence type="ECO:0000256" key="9">
    <source>
        <dbReference type="ARBA" id="ARBA00049563"/>
    </source>
</evidence>
<feature type="site" description="Interaction with substrate tRNA" evidence="10">
    <location>
        <position position="93"/>
    </location>
</feature>
<comment type="cofactor">
    <cofactor evidence="1 10">
        <name>Mg(2+)</name>
        <dbReference type="ChEBI" id="CHEBI:18420"/>
    </cofactor>
</comment>
<feature type="site" description="Interaction with substrate tRNA" evidence="10">
    <location>
        <position position="115"/>
    </location>
</feature>
<evidence type="ECO:0000256" key="13">
    <source>
        <dbReference type="RuleBase" id="RU003785"/>
    </source>
</evidence>
<comment type="function">
    <text evidence="2 10 12">Catalyzes the transfer of a dimethylallyl group onto the adenine at position 37 in tRNAs that read codons beginning with uridine, leading to the formation of N6-(dimethylallyl)adenosine (i(6)A).</text>
</comment>
<comment type="similarity">
    <text evidence="3 10 13">Belongs to the IPP transferase family.</text>
</comment>
<dbReference type="EC" id="2.5.1.75" evidence="10"/>
<dbReference type="GO" id="GO:0005524">
    <property type="term" value="F:ATP binding"/>
    <property type="evidence" value="ECO:0007669"/>
    <property type="project" value="UniProtKB-UniRule"/>
</dbReference>
<keyword evidence="8 10" id="KW-0460">Magnesium</keyword>